<dbReference type="Gene3D" id="1.10.1400.10">
    <property type="match status" value="1"/>
</dbReference>
<dbReference type="GO" id="GO:0046872">
    <property type="term" value="F:metal ion binding"/>
    <property type="evidence" value="ECO:0007669"/>
    <property type="project" value="UniProtKB-KW"/>
</dbReference>
<keyword evidence="5" id="KW-0479">Metal-binding</keyword>
<name>A0A2T0YZI4_9ACTN</name>
<dbReference type="Gene3D" id="1.10.439.10">
    <property type="entry name" value="Penicillin Amidohydrolase, domain 1"/>
    <property type="match status" value="1"/>
</dbReference>
<keyword evidence="3" id="KW-0865">Zymogen</keyword>
<dbReference type="RefSeq" id="WP_170111198.1">
    <property type="nucleotide sequence ID" value="NZ_PVUE01000033.1"/>
</dbReference>
<keyword evidence="2" id="KW-0378">Hydrolase</keyword>
<dbReference type="Pfam" id="PF01804">
    <property type="entry name" value="Penicil_amidase"/>
    <property type="match status" value="1"/>
</dbReference>
<comment type="similarity">
    <text evidence="1">Belongs to the peptidase S45 family.</text>
</comment>
<feature type="active site" description="Nucleophile" evidence="4">
    <location>
        <position position="223"/>
    </location>
</feature>
<dbReference type="InterPro" id="IPR002692">
    <property type="entry name" value="S45"/>
</dbReference>
<dbReference type="GO" id="GO:0017000">
    <property type="term" value="P:antibiotic biosynthetic process"/>
    <property type="evidence" value="ECO:0007669"/>
    <property type="project" value="InterPro"/>
</dbReference>
<evidence type="ECO:0000256" key="3">
    <source>
        <dbReference type="ARBA" id="ARBA00023145"/>
    </source>
</evidence>
<evidence type="ECO:0000256" key="1">
    <source>
        <dbReference type="ARBA" id="ARBA00006586"/>
    </source>
</evidence>
<keyword evidence="7" id="KW-1185">Reference proteome</keyword>
<dbReference type="EMBL" id="PVUE01000033">
    <property type="protein sequence ID" value="PRZ29501.1"/>
    <property type="molecule type" value="Genomic_DNA"/>
</dbReference>
<dbReference type="SUPFAM" id="SSF56235">
    <property type="entry name" value="N-terminal nucleophile aminohydrolases (Ntn hydrolases)"/>
    <property type="match status" value="1"/>
</dbReference>
<feature type="binding site" evidence="5">
    <location>
        <position position="477"/>
    </location>
    <ligand>
        <name>Ca(2+)</name>
        <dbReference type="ChEBI" id="CHEBI:29108"/>
    </ligand>
</feature>
<dbReference type="AlphaFoldDB" id="A0A2T0YZI4"/>
<evidence type="ECO:0000256" key="4">
    <source>
        <dbReference type="PIRSR" id="PIRSR001227-1"/>
    </source>
</evidence>
<dbReference type="Gene3D" id="1.10.10.2580">
    <property type="entry name" value="Penicillin Acylase III, Chain A, Domain 2"/>
    <property type="match status" value="1"/>
</dbReference>
<dbReference type="PIRSF" id="PIRSF001227">
    <property type="entry name" value="Pen_acylase"/>
    <property type="match status" value="1"/>
</dbReference>
<evidence type="ECO:0000313" key="7">
    <source>
        <dbReference type="Proteomes" id="UP000237752"/>
    </source>
</evidence>
<dbReference type="InterPro" id="IPR043147">
    <property type="entry name" value="Penicillin_amidase_A-knob"/>
</dbReference>
<sequence length="759" mass="82925">MSHGPASSFAVDALTGPVTVHRDDYAIAHIKTGSMKDAFIAQGFVHAQDRMWLMDSARRQMQGRWSEWVGPAGIEADKIARRLGATAASKRDYEALGGDARTMVDAYADGVNAYLAQGDPLPLEYQLLGEEVEPWEGWHCVAAMRQRGFLIGTPAFKLWRAAALAVLSPEDITKLRWDDGGKERLLVPPGAETDHWIASLKELRPAIDAMAHYFAPDATGGGSNNWSVSGERTASGRPILAGDPHRVFEMPSMYYQMHLASDEFDTIGLTVPGVPGFPHFAHNGKVAWGVTIAFADFQDFYVEKFKSDDSTMYLYKDEWLPAETSTETIAVRGQSDVAVDIVRTRHGAVVAGDVSGGTALTLKSIQIDPLDRSLDCLLPMLTAKTCDELFTATKGWGLYDHNLVAADTDGHIGHLVRAIIPRRPATNGWLPVPGWTGEYEWDGTIPWEAMPRVDDPPRGYIATANNRVVDRATTSGDYFTTDSHPPNRVRRIESLLDGLPRATLEDMSPIHHDSLSIPALLIQSKLKSLNPDDAALRKVVSAIASWDCRMDGESVAATLYAHVRRHLAAIVLERSGLGAVVGTSLTKTPPGVSPVDQLWWSLPNLLRADDVSLLGGWDWSQALTESVRRTAAESDPAPWKEDHRAALTHPLAAVFPDADLSPQGAPIGGDNDTVWANGCSSTAAFHGVTGAVARYVFDVGDWDNSTWIVLSGVSGDPRSPHYLDQHDKWSRCELIPMTYSWAAIEQTCTSVSLNPTRER</sequence>
<organism evidence="6 7">
    <name type="scientific">Antricoccus suffuscus</name>
    <dbReference type="NCBI Taxonomy" id="1629062"/>
    <lineage>
        <taxon>Bacteria</taxon>
        <taxon>Bacillati</taxon>
        <taxon>Actinomycetota</taxon>
        <taxon>Actinomycetes</taxon>
        <taxon>Geodermatophilales</taxon>
        <taxon>Antricoccaceae</taxon>
        <taxon>Antricoccus</taxon>
    </lineage>
</organism>
<feature type="binding site" evidence="5">
    <location>
        <position position="299"/>
    </location>
    <ligand>
        <name>Ca(2+)</name>
        <dbReference type="ChEBI" id="CHEBI:29108"/>
    </ligand>
</feature>
<dbReference type="Gene3D" id="3.60.20.10">
    <property type="entry name" value="Glutamine Phosphoribosylpyrophosphate, subunit 1, domain 1"/>
    <property type="match status" value="1"/>
</dbReference>
<dbReference type="GO" id="GO:0016811">
    <property type="term" value="F:hydrolase activity, acting on carbon-nitrogen (but not peptide) bonds, in linear amides"/>
    <property type="evidence" value="ECO:0007669"/>
    <property type="project" value="InterPro"/>
</dbReference>
<comment type="caution">
    <text evidence="6">The sequence shown here is derived from an EMBL/GenBank/DDBJ whole genome shotgun (WGS) entry which is preliminary data.</text>
</comment>
<evidence type="ECO:0000313" key="6">
    <source>
        <dbReference type="EMBL" id="PRZ29501.1"/>
    </source>
</evidence>
<protein>
    <submittedName>
        <fullName evidence="6">Penicillin amidase</fullName>
    </submittedName>
</protein>
<dbReference type="InterPro" id="IPR023343">
    <property type="entry name" value="Penicillin_amidase_dom1"/>
</dbReference>
<evidence type="ECO:0000256" key="2">
    <source>
        <dbReference type="ARBA" id="ARBA00022801"/>
    </source>
</evidence>
<dbReference type="Proteomes" id="UP000237752">
    <property type="component" value="Unassembled WGS sequence"/>
</dbReference>
<dbReference type="InterPro" id="IPR043146">
    <property type="entry name" value="Penicillin_amidase_N_B-knob"/>
</dbReference>
<dbReference type="InterPro" id="IPR014395">
    <property type="entry name" value="Pen/GL7ACA/AHL_acylase"/>
</dbReference>
<gene>
    <name evidence="6" type="ORF">CLV47_13310</name>
</gene>
<dbReference type="InterPro" id="IPR029055">
    <property type="entry name" value="Ntn_hydrolases_N"/>
</dbReference>
<feature type="binding site" evidence="5">
    <location>
        <position position="296"/>
    </location>
    <ligand>
        <name>Ca(2+)</name>
        <dbReference type="ChEBI" id="CHEBI:29108"/>
    </ligand>
</feature>
<dbReference type="CDD" id="cd03747">
    <property type="entry name" value="Ntn_PGA_like"/>
    <property type="match status" value="1"/>
</dbReference>
<reference evidence="6 7" key="1">
    <citation type="submission" date="2018-03" db="EMBL/GenBank/DDBJ databases">
        <title>Genomic Encyclopedia of Archaeal and Bacterial Type Strains, Phase II (KMG-II): from individual species to whole genera.</title>
        <authorList>
            <person name="Goeker M."/>
        </authorList>
    </citation>
    <scope>NUCLEOTIDE SEQUENCE [LARGE SCALE GENOMIC DNA]</scope>
    <source>
        <strain evidence="6 7">DSM 100065</strain>
    </source>
</reference>
<proteinExistence type="inferred from homology"/>
<evidence type="ECO:0000256" key="5">
    <source>
        <dbReference type="PIRSR" id="PIRSR001227-2"/>
    </source>
</evidence>
<keyword evidence="5" id="KW-0106">Calcium</keyword>
<accession>A0A2T0YZI4</accession>
<comment type="cofactor">
    <cofactor evidence="5">
        <name>Ca(2+)</name>
        <dbReference type="ChEBI" id="CHEBI:29108"/>
    </cofactor>
    <text evidence="5">Binds 1 Ca(2+) ion per dimer.</text>
</comment>
<dbReference type="PANTHER" id="PTHR34218">
    <property type="entry name" value="PEPTIDASE S45 PENICILLIN AMIDASE"/>
    <property type="match status" value="1"/>
</dbReference>
<dbReference type="PANTHER" id="PTHR34218:SF4">
    <property type="entry name" value="ACYL-HOMOSERINE LACTONE ACYLASE QUIP"/>
    <property type="match status" value="1"/>
</dbReference>
<dbReference type="Gene3D" id="2.30.120.10">
    <property type="match status" value="1"/>
</dbReference>